<keyword evidence="6" id="KW-1185">Reference proteome</keyword>
<dbReference type="EMBL" id="MU826365">
    <property type="protein sequence ID" value="KAJ7378523.1"/>
    <property type="molecule type" value="Genomic_DNA"/>
</dbReference>
<reference evidence="5" key="1">
    <citation type="submission" date="2023-01" db="EMBL/GenBank/DDBJ databases">
        <title>Genome assembly of the deep-sea coral Lophelia pertusa.</title>
        <authorList>
            <person name="Herrera S."/>
            <person name="Cordes E."/>
        </authorList>
    </citation>
    <scope>NUCLEOTIDE SEQUENCE</scope>
    <source>
        <strain evidence="5">USNM1676648</strain>
        <tissue evidence="5">Polyp</tissue>
    </source>
</reference>
<protein>
    <submittedName>
        <fullName evidence="5">Calcium/calmodulin-dependent 3',5'-cyclic nucleotide phosphodiesterase 1C</fullName>
    </submittedName>
</protein>
<dbReference type="Proteomes" id="UP001163046">
    <property type="component" value="Unassembled WGS sequence"/>
</dbReference>
<evidence type="ECO:0000259" key="4">
    <source>
        <dbReference type="PROSITE" id="PS51845"/>
    </source>
</evidence>
<dbReference type="GO" id="GO:0004114">
    <property type="term" value="F:3',5'-cyclic-nucleotide phosphodiesterase activity"/>
    <property type="evidence" value="ECO:0007669"/>
    <property type="project" value="InterPro"/>
</dbReference>
<dbReference type="InterPro" id="IPR002073">
    <property type="entry name" value="PDEase_catalytic_dom"/>
</dbReference>
<evidence type="ECO:0000256" key="2">
    <source>
        <dbReference type="ARBA" id="ARBA00022801"/>
    </source>
</evidence>
<dbReference type="AlphaFoldDB" id="A0A9X0CY08"/>
<dbReference type="OrthoDB" id="189220at2759"/>
<dbReference type="Gene3D" id="1.10.1300.10">
    <property type="entry name" value="3'5'-cyclic nucleotide phosphodiesterase, catalytic domain"/>
    <property type="match status" value="2"/>
</dbReference>
<dbReference type="PROSITE" id="PS51845">
    <property type="entry name" value="PDEASE_I_2"/>
    <property type="match status" value="2"/>
</dbReference>
<sequence>MAEKSRFHVPEEVQRYFKHLDKWTFDPFAFNDVAGGHPLRYLGHELFTRYDLLAKFKITTATLDRFLLAVEEGYKRPCNRYHNEFHATDVTHSVHYFLSRVGLMRELDILANLTPEQYSDIRTLVVDMVLATDMSSHFEQLRAMKAALTVLGSQVEKSQALEFILHLADISNPAKDWELHRQWTSRIMEEFFCQGDRELEMGLPISPLCDRSVTCIPESQLGFIEFVVMPAFDVCSEMLDILLETKTSQAAAELGLEGHGGKERAWVGPLADNKRKWKEQCQSSAREAPAEGRSASNLSLASRSSVGVAEGETKKQSPRNSKAFLTPIISS</sequence>
<feature type="compositionally biased region" description="Low complexity" evidence="3">
    <location>
        <begin position="293"/>
        <end position="305"/>
    </location>
</feature>
<feature type="region of interest" description="Disordered" evidence="3">
    <location>
        <begin position="278"/>
        <end position="331"/>
    </location>
</feature>
<dbReference type="InterPro" id="IPR036971">
    <property type="entry name" value="PDEase_catalytic_dom_sf"/>
</dbReference>
<dbReference type="GO" id="GO:0007165">
    <property type="term" value="P:signal transduction"/>
    <property type="evidence" value="ECO:0007669"/>
    <property type="project" value="InterPro"/>
</dbReference>
<evidence type="ECO:0000313" key="5">
    <source>
        <dbReference type="EMBL" id="KAJ7378523.1"/>
    </source>
</evidence>
<name>A0A9X0CY08_9CNID</name>
<evidence type="ECO:0000256" key="1">
    <source>
        <dbReference type="ARBA" id="ARBA00022723"/>
    </source>
</evidence>
<evidence type="ECO:0000313" key="6">
    <source>
        <dbReference type="Proteomes" id="UP001163046"/>
    </source>
</evidence>
<accession>A0A9X0CY08</accession>
<feature type="domain" description="PDEase" evidence="4">
    <location>
        <begin position="5"/>
        <end position="105"/>
    </location>
</feature>
<gene>
    <name evidence="5" type="primary">PDE1C</name>
    <name evidence="5" type="ORF">OS493_022506</name>
</gene>
<comment type="caution">
    <text evidence="5">The sequence shown here is derived from an EMBL/GenBank/DDBJ whole genome shotgun (WGS) entry which is preliminary data.</text>
</comment>
<dbReference type="SUPFAM" id="SSF109604">
    <property type="entry name" value="HD-domain/PDEase-like"/>
    <property type="match status" value="1"/>
</dbReference>
<evidence type="ECO:0000256" key="3">
    <source>
        <dbReference type="SAM" id="MobiDB-lite"/>
    </source>
</evidence>
<feature type="domain" description="PDEase" evidence="4">
    <location>
        <begin position="106"/>
        <end position="284"/>
    </location>
</feature>
<dbReference type="GO" id="GO:0046872">
    <property type="term" value="F:metal ion binding"/>
    <property type="evidence" value="ECO:0007669"/>
    <property type="project" value="UniProtKB-KW"/>
</dbReference>
<dbReference type="PANTHER" id="PTHR11347">
    <property type="entry name" value="CYCLIC NUCLEOTIDE PHOSPHODIESTERASE"/>
    <property type="match status" value="1"/>
</dbReference>
<proteinExistence type="predicted"/>
<keyword evidence="1" id="KW-0479">Metal-binding</keyword>
<keyword evidence="2" id="KW-0378">Hydrolase</keyword>
<organism evidence="5 6">
    <name type="scientific">Desmophyllum pertusum</name>
    <dbReference type="NCBI Taxonomy" id="174260"/>
    <lineage>
        <taxon>Eukaryota</taxon>
        <taxon>Metazoa</taxon>
        <taxon>Cnidaria</taxon>
        <taxon>Anthozoa</taxon>
        <taxon>Hexacorallia</taxon>
        <taxon>Scleractinia</taxon>
        <taxon>Caryophylliina</taxon>
        <taxon>Caryophylliidae</taxon>
        <taxon>Desmophyllum</taxon>
    </lineage>
</organism>
<dbReference type="Pfam" id="PF00233">
    <property type="entry name" value="PDEase_I"/>
    <property type="match status" value="1"/>
</dbReference>